<dbReference type="AlphaFoldDB" id="A0A2C6KQK5"/>
<dbReference type="GeneID" id="94430653"/>
<reference evidence="1 2" key="1">
    <citation type="journal article" date="2017" name="Int. J. Parasitol.">
        <title>The genome of the protozoan parasite Cystoisospora suis and a reverse vaccinology approach to identify vaccine candidates.</title>
        <authorList>
            <person name="Palmieri N."/>
            <person name="Shrestha A."/>
            <person name="Ruttkowski B."/>
            <person name="Beck T."/>
            <person name="Vogl C."/>
            <person name="Tomley F."/>
            <person name="Blake D.P."/>
            <person name="Joachim A."/>
        </authorList>
    </citation>
    <scope>NUCLEOTIDE SEQUENCE [LARGE SCALE GENOMIC DNA]</scope>
    <source>
        <strain evidence="1 2">Wien I</strain>
    </source>
</reference>
<dbReference type="VEuPathDB" id="ToxoDB:CSUI_007294"/>
<accession>A0A2C6KQK5</accession>
<organism evidence="1 2">
    <name type="scientific">Cystoisospora suis</name>
    <dbReference type="NCBI Taxonomy" id="483139"/>
    <lineage>
        <taxon>Eukaryota</taxon>
        <taxon>Sar</taxon>
        <taxon>Alveolata</taxon>
        <taxon>Apicomplexa</taxon>
        <taxon>Conoidasida</taxon>
        <taxon>Coccidia</taxon>
        <taxon>Eucoccidiorida</taxon>
        <taxon>Eimeriorina</taxon>
        <taxon>Sarcocystidae</taxon>
        <taxon>Cystoisospora</taxon>
    </lineage>
</organism>
<dbReference type="EMBL" id="MIGC01003824">
    <property type="protein sequence ID" value="PHJ18878.1"/>
    <property type="molecule type" value="Genomic_DNA"/>
</dbReference>
<proteinExistence type="predicted"/>
<dbReference type="RefSeq" id="XP_067920582.1">
    <property type="nucleotide sequence ID" value="XM_068067442.1"/>
</dbReference>
<evidence type="ECO:0000313" key="1">
    <source>
        <dbReference type="EMBL" id="PHJ18878.1"/>
    </source>
</evidence>
<name>A0A2C6KQK5_9APIC</name>
<gene>
    <name evidence="1" type="ORF">CSUI_007294</name>
</gene>
<keyword evidence="2" id="KW-1185">Reference proteome</keyword>
<evidence type="ECO:0000313" key="2">
    <source>
        <dbReference type="Proteomes" id="UP000221165"/>
    </source>
</evidence>
<sequence length="43" mass="5038">MNRGESFLAWFFPMISRRAEPFTLCLIVSGERSLCLLVQLYLE</sequence>
<dbReference type="Proteomes" id="UP000221165">
    <property type="component" value="Unassembled WGS sequence"/>
</dbReference>
<comment type="caution">
    <text evidence="1">The sequence shown here is derived from an EMBL/GenBank/DDBJ whole genome shotgun (WGS) entry which is preliminary data.</text>
</comment>
<protein>
    <submittedName>
        <fullName evidence="1">Uncharacterized protein</fullName>
    </submittedName>
</protein>